<evidence type="ECO:0000313" key="3">
    <source>
        <dbReference type="Proteomes" id="UP001155586"/>
    </source>
</evidence>
<dbReference type="Proteomes" id="UP001155586">
    <property type="component" value="Unassembled WGS sequence"/>
</dbReference>
<dbReference type="PROSITE" id="PS51833">
    <property type="entry name" value="HDOD"/>
    <property type="match status" value="1"/>
</dbReference>
<reference evidence="2" key="1">
    <citation type="submission" date="2022-02" db="EMBL/GenBank/DDBJ databases">
        <title>Vibrio sp. nov., a new bacterium isolated from Bohai sea, China.</title>
        <authorList>
            <person name="Yuan Y."/>
        </authorList>
    </citation>
    <scope>NUCLEOTIDE SEQUENCE</scope>
    <source>
        <strain evidence="2">DBSS07</strain>
    </source>
</reference>
<gene>
    <name evidence="2" type="ORF">MD483_12915</name>
</gene>
<protein>
    <submittedName>
        <fullName evidence="2">HDOD domain-containing protein</fullName>
    </submittedName>
</protein>
<evidence type="ECO:0000259" key="1">
    <source>
        <dbReference type="PROSITE" id="PS51833"/>
    </source>
</evidence>
<name>A0A9X3HSD1_9VIBR</name>
<dbReference type="PANTHER" id="PTHR33525:SF6">
    <property type="entry name" value="HDOD DOMAIN-CONTAINING PROTEIN"/>
    <property type="match status" value="1"/>
</dbReference>
<dbReference type="EMBL" id="JAKRRX010000070">
    <property type="protein sequence ID" value="MCW8334723.1"/>
    <property type="molecule type" value="Genomic_DNA"/>
</dbReference>
<dbReference type="Pfam" id="PF08668">
    <property type="entry name" value="HDOD"/>
    <property type="match status" value="1"/>
</dbReference>
<comment type="caution">
    <text evidence="2">The sequence shown here is derived from an EMBL/GenBank/DDBJ whole genome shotgun (WGS) entry which is preliminary data.</text>
</comment>
<sequence length="276" mass="30389">MSQSTLISRLNELPRIESVLQELLDMVNQEEVNFVALANKISMDQVLSARLLRMANSAYFGGVRQVSSAHDAISRVGIGPVRALVVVSVLTSTFPNVKTLNLDEYWANTFEVSVLSSKLAGISGLDPNAVFTIGILHNIGELMIHTLVPNEVAKIEQLIEQGVDPIAAQEQVLDISAPSLGALLARSWQFPEEMVDAIEHFNEPREAELSPQIAVILHFARTINTHWDELPSTQQKSLYLAQHPDARLLNVPPSFVDTIEQFKGHGRDLAAHMMAA</sequence>
<feature type="domain" description="HDOD" evidence="1">
    <location>
        <begin position="13"/>
        <end position="204"/>
    </location>
</feature>
<accession>A0A9X3HSD1</accession>
<dbReference type="PANTHER" id="PTHR33525">
    <property type="match status" value="1"/>
</dbReference>
<dbReference type="InterPro" id="IPR013976">
    <property type="entry name" value="HDOD"/>
</dbReference>
<evidence type="ECO:0000313" key="2">
    <source>
        <dbReference type="EMBL" id="MCW8334723.1"/>
    </source>
</evidence>
<dbReference type="RefSeq" id="WP_265688092.1">
    <property type="nucleotide sequence ID" value="NZ_JAKRRX010000070.1"/>
</dbReference>
<dbReference type="AlphaFoldDB" id="A0A9X3HSD1"/>
<proteinExistence type="predicted"/>
<keyword evidence="3" id="KW-1185">Reference proteome</keyword>
<dbReference type="InterPro" id="IPR052340">
    <property type="entry name" value="RNase_Y/CdgJ"/>
</dbReference>
<dbReference type="Gene3D" id="1.10.3210.10">
    <property type="entry name" value="Hypothetical protein af1432"/>
    <property type="match status" value="1"/>
</dbReference>
<organism evidence="2 3">
    <name type="scientific">Vibrio paucivorans</name>
    <dbReference type="NCBI Taxonomy" id="2829489"/>
    <lineage>
        <taxon>Bacteria</taxon>
        <taxon>Pseudomonadati</taxon>
        <taxon>Pseudomonadota</taxon>
        <taxon>Gammaproteobacteria</taxon>
        <taxon>Vibrionales</taxon>
        <taxon>Vibrionaceae</taxon>
        <taxon>Vibrio</taxon>
    </lineage>
</organism>
<dbReference type="SUPFAM" id="SSF109604">
    <property type="entry name" value="HD-domain/PDEase-like"/>
    <property type="match status" value="1"/>
</dbReference>